<sequence>SARLSLPAPTRGRAGSLSRRPPAWSRRRRRSGSRGHRAARRESPTPLRRRTRIGRHLCSPVRPGRGPPTARVAAPPTARPAVKRRGQLPGVRQVRRWLVRPASGEADRSRRAAGPVRWRPVATACGRVSTLTHSSAAGAADLRLLRPRPSCGIRPGWRRCASRAHASAAVERLPDALGRSSPRLCPADRPKTLTRKASFATGSRLTREVSMYTLNCAWPSWTIRGKRQAMRRLIVGRQEQTGTCGAAVQFLRGGPTNDFLPFLRLVGLATIGRNPREQKRERLDRLSRSGAEVTPLSGCSIPAAGLGSARRLRPAHRLCSCPLGLFAWTRRRKPQLRLLHGQAAAASLLGLAFSGIYTGAGVTRGHLQEAAAADGRAAPSGGSGRQRATLRLVLPERHGAALRRCAGRLPACRRLLHGLAVSGNSPKTLALIAAVGFALNVAYCAAVATAWPAASSGGAFHQVAPTMDLMERIARRAC</sequence>
<evidence type="ECO:0000256" key="1">
    <source>
        <dbReference type="SAM" id="MobiDB-lite"/>
    </source>
</evidence>
<feature type="compositionally biased region" description="Low complexity" evidence="1">
    <location>
        <begin position="60"/>
        <end position="80"/>
    </location>
</feature>
<dbReference type="AlphaFoldDB" id="A0A1I8FPZ7"/>
<feature type="region of interest" description="Disordered" evidence="1">
    <location>
        <begin position="1"/>
        <end position="86"/>
    </location>
</feature>
<reference evidence="3" key="1">
    <citation type="submission" date="2016-11" db="UniProtKB">
        <authorList>
            <consortium name="WormBaseParasite"/>
        </authorList>
    </citation>
    <scope>IDENTIFICATION</scope>
</reference>
<keyword evidence="2" id="KW-1185">Reference proteome</keyword>
<organism evidence="2 3">
    <name type="scientific">Macrostomum lignano</name>
    <dbReference type="NCBI Taxonomy" id="282301"/>
    <lineage>
        <taxon>Eukaryota</taxon>
        <taxon>Metazoa</taxon>
        <taxon>Spiralia</taxon>
        <taxon>Lophotrochozoa</taxon>
        <taxon>Platyhelminthes</taxon>
        <taxon>Rhabditophora</taxon>
        <taxon>Macrostomorpha</taxon>
        <taxon>Macrostomida</taxon>
        <taxon>Macrostomidae</taxon>
        <taxon>Macrostomum</taxon>
    </lineage>
</organism>
<dbReference type="Proteomes" id="UP000095280">
    <property type="component" value="Unplaced"/>
</dbReference>
<proteinExistence type="predicted"/>
<dbReference type="WBParaSite" id="maker-unitig_43801-snap-gene-0.1-mRNA-1">
    <property type="protein sequence ID" value="maker-unitig_43801-snap-gene-0.1-mRNA-1"/>
    <property type="gene ID" value="maker-unitig_43801-snap-gene-0.1"/>
</dbReference>
<name>A0A1I8FPZ7_9PLAT</name>
<feature type="compositionally biased region" description="Basic residues" evidence="1">
    <location>
        <begin position="25"/>
        <end position="39"/>
    </location>
</feature>
<evidence type="ECO:0000313" key="3">
    <source>
        <dbReference type="WBParaSite" id="maker-unitig_43801-snap-gene-0.1-mRNA-1"/>
    </source>
</evidence>
<protein>
    <submittedName>
        <fullName evidence="3">Rhomboid domain-containing protein</fullName>
    </submittedName>
</protein>
<evidence type="ECO:0000313" key="2">
    <source>
        <dbReference type="Proteomes" id="UP000095280"/>
    </source>
</evidence>
<accession>A0A1I8FPZ7</accession>